<dbReference type="EC" id="1.1.3.37" evidence="4 9"/>
<dbReference type="InterPro" id="IPR010031">
    <property type="entry name" value="FAD_lactone_oxidase-like"/>
</dbReference>
<dbReference type="InterPro" id="IPR036318">
    <property type="entry name" value="FAD-bd_PCMH-like_sf"/>
</dbReference>
<dbReference type="InterPro" id="IPR006093">
    <property type="entry name" value="Oxy_OxRdtase_FAD_BS"/>
</dbReference>
<sequence length="563" mass="63294">MATDNFASLPADVRQILEQSADVPFRARTSHTHRTWAGTYSSLPELFIQPQSLAEVERAVNLARRCRRRISTVGCGHSPSDLTCTSSWLVNLDHFNDVVAIDKNTNIVVVEAGIRLFQLCKKLDEFGLAMPSLGSINEQSIAGAISTGTHGSSLQHGLVSETVLALKITLADGHTHSCSPDENPDLFRAAMLSLGALGIITEVTLKVVPAFSLAWDQTIDTDARLFEQWEKNLWTQAEFVRVWWFPYMRRAVVWKADVVDRAALESGEVKHCEPPTSYYDNWLGYVVYHNLLALSRWVPRILPWVEWLVFGMQYGFRNGERTRISGVQPSQKAFLLNCLYSQFVDEWAIPLHAGPEALQRLASWLHNLKPGDPGYVEHRIPYSSEGLWVHSPVEVRVSDTTSTSAEQKNRPFLDVTLDNSPTLYLNAIMYRPYHRDPPDEATERYFQGFEWLMRDLGGRPHWAKSFTASQTEVASWYGNNFVQWRKVRDSVDPEGMFIGPWHRRYLLGGSKTGAAGAGADGRPREYGDGVMSPLELEEIGFVSEPTKGGGLRVHGRQNPVVPN</sequence>
<dbReference type="InterPro" id="IPR007173">
    <property type="entry name" value="ALO_C"/>
</dbReference>
<dbReference type="InterPro" id="IPR006094">
    <property type="entry name" value="Oxid_FAD_bind_N"/>
</dbReference>
<evidence type="ECO:0000256" key="4">
    <source>
        <dbReference type="ARBA" id="ARBA00013136"/>
    </source>
</evidence>
<evidence type="ECO:0000256" key="7">
    <source>
        <dbReference type="ARBA" id="ARBA00023002"/>
    </source>
</evidence>
<dbReference type="PROSITE" id="PS51387">
    <property type="entry name" value="FAD_PCMH"/>
    <property type="match status" value="1"/>
</dbReference>
<dbReference type="Proteomes" id="UP001283341">
    <property type="component" value="Unassembled WGS sequence"/>
</dbReference>
<comment type="similarity">
    <text evidence="3 9">Belongs to the oxygen-dependent FAD-linked oxidoreductase family.</text>
</comment>
<evidence type="ECO:0000256" key="3">
    <source>
        <dbReference type="ARBA" id="ARBA00005466"/>
    </source>
</evidence>
<comment type="cofactor">
    <cofactor evidence="1 9">
        <name>FAD</name>
        <dbReference type="ChEBI" id="CHEBI:57692"/>
    </cofactor>
</comment>
<comment type="pathway">
    <text evidence="2 9">Cofactor biosynthesis; D-erythroascorbate biosynthesis; dehydro-D-arabinono-1,4-lactone from D-arabinose: step 2/2.</text>
</comment>
<dbReference type="NCBIfam" id="TIGR01678">
    <property type="entry name" value="FAD_lactone_ox"/>
    <property type="match status" value="1"/>
</dbReference>
<comment type="caution">
    <text evidence="11">The sequence shown here is derived from an EMBL/GenBank/DDBJ whole genome shotgun (WGS) entry which is preliminary data.</text>
</comment>
<dbReference type="PROSITE" id="PS00862">
    <property type="entry name" value="OX2_COVAL_FAD"/>
    <property type="match status" value="1"/>
</dbReference>
<dbReference type="InterPro" id="IPR016169">
    <property type="entry name" value="FAD-bd_PCMH_sub2"/>
</dbReference>
<accession>A0AAE0MFG3</accession>
<dbReference type="EMBL" id="JAUEDM010000001">
    <property type="protein sequence ID" value="KAK3330542.1"/>
    <property type="molecule type" value="Genomic_DNA"/>
</dbReference>
<proteinExistence type="inferred from homology"/>
<dbReference type="GO" id="GO:0031966">
    <property type="term" value="C:mitochondrial membrane"/>
    <property type="evidence" value="ECO:0007669"/>
    <property type="project" value="UniProtKB-SubCell"/>
</dbReference>
<dbReference type="SUPFAM" id="SSF56176">
    <property type="entry name" value="FAD-binding/transporter-associated domain-like"/>
    <property type="match status" value="1"/>
</dbReference>
<evidence type="ECO:0000256" key="5">
    <source>
        <dbReference type="ARBA" id="ARBA00022630"/>
    </source>
</evidence>
<evidence type="ECO:0000313" key="12">
    <source>
        <dbReference type="Proteomes" id="UP001283341"/>
    </source>
</evidence>
<keyword evidence="7 9" id="KW-0560">Oxidoreductase</keyword>
<dbReference type="InterPro" id="IPR030654">
    <property type="entry name" value="Sugar_lactone_oxidase"/>
</dbReference>
<dbReference type="GO" id="GO:0071949">
    <property type="term" value="F:FAD binding"/>
    <property type="evidence" value="ECO:0007669"/>
    <property type="project" value="UniProtKB-UniRule"/>
</dbReference>
<dbReference type="Pfam" id="PF04030">
    <property type="entry name" value="ALO"/>
    <property type="match status" value="1"/>
</dbReference>
<evidence type="ECO:0000256" key="8">
    <source>
        <dbReference type="ARBA" id="ARBA00033418"/>
    </source>
</evidence>
<evidence type="ECO:0000256" key="6">
    <source>
        <dbReference type="ARBA" id="ARBA00022827"/>
    </source>
</evidence>
<evidence type="ECO:0000256" key="2">
    <source>
        <dbReference type="ARBA" id="ARBA00005083"/>
    </source>
</evidence>
<dbReference type="Gene3D" id="3.30.43.10">
    <property type="entry name" value="Uridine Diphospho-n-acetylenolpyruvylglucosamine Reductase, domain 2"/>
    <property type="match status" value="1"/>
</dbReference>
<keyword evidence="9" id="KW-0496">Mitochondrion</keyword>
<dbReference type="AlphaFoldDB" id="A0AAE0MFG3"/>
<dbReference type="Gene3D" id="3.30.70.2520">
    <property type="match status" value="1"/>
</dbReference>
<gene>
    <name evidence="11" type="ORF">B0H66DRAFT_66866</name>
</gene>
<keyword evidence="12" id="KW-1185">Reference proteome</keyword>
<dbReference type="Gene3D" id="3.30.465.10">
    <property type="match status" value="1"/>
</dbReference>
<keyword evidence="6 9" id="KW-0274">FAD</keyword>
<feature type="domain" description="FAD-binding PCMH-type" evidence="10">
    <location>
        <begin position="40"/>
        <end position="210"/>
    </location>
</feature>
<reference evidence="11" key="1">
    <citation type="journal article" date="2023" name="Mol. Phylogenet. Evol.">
        <title>Genome-scale phylogeny and comparative genomics of the fungal order Sordariales.</title>
        <authorList>
            <person name="Hensen N."/>
            <person name="Bonometti L."/>
            <person name="Westerberg I."/>
            <person name="Brannstrom I.O."/>
            <person name="Guillou S."/>
            <person name="Cros-Aarteil S."/>
            <person name="Calhoun S."/>
            <person name="Haridas S."/>
            <person name="Kuo A."/>
            <person name="Mondo S."/>
            <person name="Pangilinan J."/>
            <person name="Riley R."/>
            <person name="LaButti K."/>
            <person name="Andreopoulos B."/>
            <person name="Lipzen A."/>
            <person name="Chen C."/>
            <person name="Yan M."/>
            <person name="Daum C."/>
            <person name="Ng V."/>
            <person name="Clum A."/>
            <person name="Steindorff A."/>
            <person name="Ohm R.A."/>
            <person name="Martin F."/>
            <person name="Silar P."/>
            <person name="Natvig D.O."/>
            <person name="Lalanne C."/>
            <person name="Gautier V."/>
            <person name="Ament-Velasquez S.L."/>
            <person name="Kruys A."/>
            <person name="Hutchinson M.I."/>
            <person name="Powell A.J."/>
            <person name="Barry K."/>
            <person name="Miller A.N."/>
            <person name="Grigoriev I.V."/>
            <person name="Debuchy R."/>
            <person name="Gladieux P."/>
            <person name="Hiltunen Thoren M."/>
            <person name="Johannesson H."/>
        </authorList>
    </citation>
    <scope>NUCLEOTIDE SEQUENCE</scope>
    <source>
        <strain evidence="11">CBS 118394</strain>
    </source>
</reference>
<dbReference type="Pfam" id="PF01565">
    <property type="entry name" value="FAD_binding_4"/>
    <property type="match status" value="1"/>
</dbReference>
<evidence type="ECO:0000256" key="9">
    <source>
        <dbReference type="RuleBase" id="RU367158"/>
    </source>
</evidence>
<comment type="catalytic activity">
    <reaction evidence="9">
        <text>D-arabinono-1,4-lactone + O2 = dehydro-D-arabinono-1,4-lactone + H2O2 + H(+)</text>
        <dbReference type="Rhea" id="RHEA:23756"/>
        <dbReference type="ChEBI" id="CHEBI:15378"/>
        <dbReference type="ChEBI" id="CHEBI:15379"/>
        <dbReference type="ChEBI" id="CHEBI:16240"/>
        <dbReference type="ChEBI" id="CHEBI:16292"/>
        <dbReference type="ChEBI" id="CHEBI:58277"/>
        <dbReference type="EC" id="1.1.3.37"/>
    </reaction>
</comment>
<reference evidence="11" key="2">
    <citation type="submission" date="2023-06" db="EMBL/GenBank/DDBJ databases">
        <authorList>
            <consortium name="Lawrence Berkeley National Laboratory"/>
            <person name="Haridas S."/>
            <person name="Hensen N."/>
            <person name="Bonometti L."/>
            <person name="Westerberg I."/>
            <person name="Brannstrom I.O."/>
            <person name="Guillou S."/>
            <person name="Cros-Aarteil S."/>
            <person name="Calhoun S."/>
            <person name="Kuo A."/>
            <person name="Mondo S."/>
            <person name="Pangilinan J."/>
            <person name="Riley R."/>
            <person name="Labutti K."/>
            <person name="Andreopoulos B."/>
            <person name="Lipzen A."/>
            <person name="Chen C."/>
            <person name="Yanf M."/>
            <person name="Daum C."/>
            <person name="Ng V."/>
            <person name="Clum A."/>
            <person name="Steindorff A."/>
            <person name="Ohm R."/>
            <person name="Martin F."/>
            <person name="Silar P."/>
            <person name="Natvig D."/>
            <person name="Lalanne C."/>
            <person name="Gautier V."/>
            <person name="Ament-Velasquez S.L."/>
            <person name="Kruys A."/>
            <person name="Hutchinson M.I."/>
            <person name="Powell A.J."/>
            <person name="Barry K."/>
            <person name="Miller A.N."/>
            <person name="Grigoriev I.V."/>
            <person name="Debuchy R."/>
            <person name="Gladieux P."/>
            <person name="Thoren M.H."/>
            <person name="Johannesson H."/>
        </authorList>
    </citation>
    <scope>NUCLEOTIDE SEQUENCE</scope>
    <source>
        <strain evidence="11">CBS 118394</strain>
    </source>
</reference>
<name>A0AAE0MFG3_9PEZI</name>
<dbReference type="PIRSF" id="PIRSF000136">
    <property type="entry name" value="LGO_GLO"/>
    <property type="match status" value="1"/>
</dbReference>
<keyword evidence="5 9" id="KW-0285">Flavoprotein</keyword>
<comment type="subcellular location">
    <subcellularLocation>
        <location evidence="9">Mitochondrion membrane</location>
    </subcellularLocation>
</comment>
<protein>
    <recommendedName>
        <fullName evidence="4 9">D-arabinono-1,4-lactone oxidase</fullName>
        <shortName evidence="9">ALO</shortName>
        <ecNumber evidence="4 9">1.1.3.37</ecNumber>
    </recommendedName>
    <alternativeName>
        <fullName evidence="8 9">L-galactono-gamma-lactone oxidase</fullName>
    </alternativeName>
</protein>
<dbReference type="InterPro" id="IPR016167">
    <property type="entry name" value="FAD-bd_PCMH_sub1"/>
</dbReference>
<dbReference type="GO" id="GO:0003885">
    <property type="term" value="F:D-arabinono-1,4-lactone oxidase activity"/>
    <property type="evidence" value="ECO:0007669"/>
    <property type="project" value="UniProtKB-UniRule"/>
</dbReference>
<organism evidence="11 12">
    <name type="scientific">Apodospora peruviana</name>
    <dbReference type="NCBI Taxonomy" id="516989"/>
    <lineage>
        <taxon>Eukaryota</taxon>
        <taxon>Fungi</taxon>
        <taxon>Dikarya</taxon>
        <taxon>Ascomycota</taxon>
        <taxon>Pezizomycotina</taxon>
        <taxon>Sordariomycetes</taxon>
        <taxon>Sordariomycetidae</taxon>
        <taxon>Sordariales</taxon>
        <taxon>Lasiosphaeriaceae</taxon>
        <taxon>Apodospora</taxon>
    </lineage>
</organism>
<dbReference type="PANTHER" id="PTHR43762">
    <property type="entry name" value="L-GULONOLACTONE OXIDASE"/>
    <property type="match status" value="1"/>
</dbReference>
<evidence type="ECO:0000259" key="10">
    <source>
        <dbReference type="PROSITE" id="PS51387"/>
    </source>
</evidence>
<dbReference type="PANTHER" id="PTHR43762:SF1">
    <property type="entry name" value="D-ARABINONO-1,4-LACTONE OXIDASE"/>
    <property type="match status" value="1"/>
</dbReference>
<evidence type="ECO:0000313" key="11">
    <source>
        <dbReference type="EMBL" id="KAK3330542.1"/>
    </source>
</evidence>
<dbReference type="InterPro" id="IPR016166">
    <property type="entry name" value="FAD-bd_PCMH"/>
</dbReference>
<evidence type="ECO:0000256" key="1">
    <source>
        <dbReference type="ARBA" id="ARBA00001974"/>
    </source>
</evidence>